<dbReference type="EMBL" id="CP077091">
    <property type="protein sequence ID" value="QXI19400.1"/>
    <property type="molecule type" value="Genomic_DNA"/>
</dbReference>
<gene>
    <name evidence="1" type="ORF">HU739_010515</name>
</gene>
<evidence type="ECO:0000313" key="1">
    <source>
        <dbReference type="EMBL" id="QXI19400.1"/>
    </source>
</evidence>
<dbReference type="KEGG" id="phv:HU739_010515"/>
<dbReference type="RefSeq" id="WP_186548794.1">
    <property type="nucleotide sequence ID" value="NZ_CP077091.1"/>
</dbReference>
<reference evidence="1 2" key="2">
    <citation type="journal article" date="2021" name="Microorganisms">
        <title>The Ever-Expanding Pseudomonas Genus: Description of 43 New Species and Partition of the Pseudomonas putida Group.</title>
        <authorList>
            <person name="Girard L."/>
            <person name="Lood C."/>
            <person name="Hofte M."/>
            <person name="Vandamme P."/>
            <person name="Rokni-Zadeh H."/>
            <person name="van Noort V."/>
            <person name="Lavigne R."/>
            <person name="De Mot R."/>
        </authorList>
    </citation>
    <scope>NUCLEOTIDE SEQUENCE [LARGE SCALE GENOMIC DNA]</scope>
    <source>
        <strain evidence="1 2">SWRI65</strain>
    </source>
</reference>
<sequence>MPASLINAVVDSAVNAGVVPCGNQQPVQISHYPPPVSSTPVCAVVAPPGVGVPG</sequence>
<evidence type="ECO:0000313" key="2">
    <source>
        <dbReference type="Proteomes" id="UP000631521"/>
    </source>
</evidence>
<organism evidence="1 2">
    <name type="scientific">Pseudomonas hamedanensis</name>
    <dbReference type="NCBI Taxonomy" id="2745504"/>
    <lineage>
        <taxon>Bacteria</taxon>
        <taxon>Pseudomonadati</taxon>
        <taxon>Pseudomonadota</taxon>
        <taxon>Gammaproteobacteria</taxon>
        <taxon>Pseudomonadales</taxon>
        <taxon>Pseudomonadaceae</taxon>
        <taxon>Pseudomonas</taxon>
    </lineage>
</organism>
<name>A0A9E6TIC0_9PSED</name>
<reference evidence="1 2" key="1">
    <citation type="journal article" date="2020" name="Microorganisms">
        <title>Reliable Identification of Environmental Pseudomonas Isolates Using the rpoD Gene.</title>
        <authorList>
            <consortium name="The Broad Institute Genome Sequencing Platform"/>
            <person name="Girard L."/>
            <person name="Lood C."/>
            <person name="Rokni-Zadeh H."/>
            <person name="van Noort V."/>
            <person name="Lavigne R."/>
            <person name="De Mot R."/>
        </authorList>
    </citation>
    <scope>NUCLEOTIDE SEQUENCE [LARGE SCALE GENOMIC DNA]</scope>
    <source>
        <strain evidence="1 2">SWRI65</strain>
    </source>
</reference>
<dbReference type="Proteomes" id="UP000631521">
    <property type="component" value="Chromosome"/>
</dbReference>
<protein>
    <submittedName>
        <fullName evidence="1">Uncharacterized protein</fullName>
    </submittedName>
</protein>
<accession>A0A9E6TIC0</accession>
<dbReference type="AlphaFoldDB" id="A0A9E6TIC0"/>
<proteinExistence type="predicted"/>
<keyword evidence="2" id="KW-1185">Reference proteome</keyword>